<dbReference type="CDD" id="cd00146">
    <property type="entry name" value="PKD"/>
    <property type="match status" value="1"/>
</dbReference>
<evidence type="ECO:0000313" key="3">
    <source>
        <dbReference type="EMBL" id="MFD2600696.1"/>
    </source>
</evidence>
<dbReference type="SMART" id="SM00089">
    <property type="entry name" value="PKD"/>
    <property type="match status" value="1"/>
</dbReference>
<evidence type="ECO:0000313" key="4">
    <source>
        <dbReference type="Proteomes" id="UP001597480"/>
    </source>
</evidence>
<dbReference type="Gene3D" id="2.130.10.10">
    <property type="entry name" value="YVTN repeat-like/Quinoprotein amine dehydrogenase"/>
    <property type="match status" value="1"/>
</dbReference>
<dbReference type="InterPro" id="IPR035986">
    <property type="entry name" value="PKD_dom_sf"/>
</dbReference>
<dbReference type="SUPFAM" id="SSF82171">
    <property type="entry name" value="DPP6 N-terminal domain-like"/>
    <property type="match status" value="1"/>
</dbReference>
<evidence type="ECO:0000256" key="1">
    <source>
        <dbReference type="SAM" id="SignalP"/>
    </source>
</evidence>
<dbReference type="SUPFAM" id="SSF49299">
    <property type="entry name" value="PKD domain"/>
    <property type="match status" value="1"/>
</dbReference>
<feature type="signal peptide" evidence="1">
    <location>
        <begin position="1"/>
        <end position="20"/>
    </location>
</feature>
<dbReference type="InterPro" id="IPR022409">
    <property type="entry name" value="PKD/Chitinase_dom"/>
</dbReference>
<feature type="domain" description="PKD" evidence="2">
    <location>
        <begin position="375"/>
        <end position="420"/>
    </location>
</feature>
<dbReference type="Proteomes" id="UP001597480">
    <property type="component" value="Unassembled WGS sequence"/>
</dbReference>
<dbReference type="Gene3D" id="2.60.40.10">
    <property type="entry name" value="Immunoglobulins"/>
    <property type="match status" value="1"/>
</dbReference>
<keyword evidence="1" id="KW-0732">Signal</keyword>
<dbReference type="PROSITE" id="PS50093">
    <property type="entry name" value="PKD"/>
    <property type="match status" value="1"/>
</dbReference>
<dbReference type="Pfam" id="PF18911">
    <property type="entry name" value="PKD_4"/>
    <property type="match status" value="1"/>
</dbReference>
<reference evidence="4" key="1">
    <citation type="journal article" date="2019" name="Int. J. Syst. Evol. Microbiol.">
        <title>The Global Catalogue of Microorganisms (GCM) 10K type strain sequencing project: providing services to taxonomists for standard genome sequencing and annotation.</title>
        <authorList>
            <consortium name="The Broad Institute Genomics Platform"/>
            <consortium name="The Broad Institute Genome Sequencing Center for Infectious Disease"/>
            <person name="Wu L."/>
            <person name="Ma J."/>
        </authorList>
    </citation>
    <scope>NUCLEOTIDE SEQUENCE [LARGE SCALE GENOMIC DNA]</scope>
    <source>
        <strain evidence="4">KCTC 42107</strain>
    </source>
</reference>
<dbReference type="RefSeq" id="WP_379819380.1">
    <property type="nucleotide sequence ID" value="NZ_JBHUMD010000003.1"/>
</dbReference>
<dbReference type="InterPro" id="IPR000601">
    <property type="entry name" value="PKD_dom"/>
</dbReference>
<dbReference type="InterPro" id="IPR013783">
    <property type="entry name" value="Ig-like_fold"/>
</dbReference>
<proteinExistence type="predicted"/>
<dbReference type="Pfam" id="PF13585">
    <property type="entry name" value="CHU_C"/>
    <property type="match status" value="1"/>
</dbReference>
<name>A0ABW5NNM6_9FLAO</name>
<feature type="chain" id="PRO_5047030857" evidence="1">
    <location>
        <begin position="21"/>
        <end position="764"/>
    </location>
</feature>
<dbReference type="NCBIfam" id="TIGR04131">
    <property type="entry name" value="Bac_Flav_CTERM"/>
    <property type="match status" value="1"/>
</dbReference>
<dbReference type="InterPro" id="IPR026341">
    <property type="entry name" value="T9SS_type_B"/>
</dbReference>
<accession>A0ABW5NNM6</accession>
<keyword evidence="4" id="KW-1185">Reference proteome</keyword>
<comment type="caution">
    <text evidence="3">The sequence shown here is derived from an EMBL/GenBank/DDBJ whole genome shotgun (WGS) entry which is preliminary data.</text>
</comment>
<protein>
    <submittedName>
        <fullName evidence="3">T9SS type B sorting domain-containing protein</fullName>
    </submittedName>
</protein>
<evidence type="ECO:0000259" key="2">
    <source>
        <dbReference type="PROSITE" id="PS50093"/>
    </source>
</evidence>
<sequence>MRQAHLWLCVFVLLFLNANAQQDNNWYFGRNAGLNFSTGTPEAITSSTMSTMEGSASISDNNGNILFYTDGISVWNRYNFKMPNGNGLLGDKSTTQAAVIVPKPGSQTRYYIFTADDAGGPDGLRYSEVDMQADNGKGDVVNANVLLVTPVTEKITASYHANGNDIWITTHQWGGNAFYSFKVTSAGVNTTPVISNTGLVIDGAENSGHYAGWMSISPNGKKLASASSLFAIELFDFDNTTGIVSNPVTLKTPAKCYGVEFSPNSKLLYATTDGLILQYQVNAADVSASQIQVGTIDVASSIKLAPDSKIYLVDKYLSGTLSVIKKPNVIGTGCTFLLNTIDLGGKETFVGLPNFLTSPYYLLDINTENDCTDTSVAFQAVSTLDPEEIEWDFGDGNYSTNANTTHTYSIPGTYTVKLKAKRKSLSRYYSKQISVFGTPVAGEAPDMHSCGSAEGYAAFNLAEQDSTILGNQPADQFTVTYYTSQEDAMSASNILPATYTNTLNPQTIYARISRNSGACYDITSFTLNVTPAPVLDMDDNYSFCENSYVVISAPKGFDSYTWTYNGKTESGTYQKSINKAGIYILTVSKTTGATICETTHSFTVTESQKPQILKLETTEWTDSTNSITVIMATTGNYEYSIDSNTYQDEPVFENLKPGEYTVMVRDKSGCGQDKAEAVLLMYPKFFSPNGDGIHDNWQVKYAWFTSETSITIMDRYGKIVSSFRGNSPGWDGTFNGYQLPASDYWFIITKKDGKEYKGHFSLMR</sequence>
<organism evidence="3 4">
    <name type="scientific">Flavobacterium suzhouense</name>
    <dbReference type="NCBI Taxonomy" id="1529638"/>
    <lineage>
        <taxon>Bacteria</taxon>
        <taxon>Pseudomonadati</taxon>
        <taxon>Bacteroidota</taxon>
        <taxon>Flavobacteriia</taxon>
        <taxon>Flavobacteriales</taxon>
        <taxon>Flavobacteriaceae</taxon>
        <taxon>Flavobacterium</taxon>
    </lineage>
</organism>
<gene>
    <name evidence="3" type="ORF">ACFSR3_01395</name>
</gene>
<dbReference type="EMBL" id="JBHUMD010000003">
    <property type="protein sequence ID" value="MFD2600696.1"/>
    <property type="molecule type" value="Genomic_DNA"/>
</dbReference>
<dbReference type="InterPro" id="IPR015943">
    <property type="entry name" value="WD40/YVTN_repeat-like_dom_sf"/>
</dbReference>